<accession>A0ABR8NT79</accession>
<reference evidence="1 2" key="1">
    <citation type="submission" date="2020-09" db="EMBL/GenBank/DDBJ databases">
        <title>Isolation and identification of active actinomycetes.</title>
        <authorList>
            <person name="Li X."/>
        </authorList>
    </citation>
    <scope>NUCLEOTIDE SEQUENCE [LARGE SCALE GENOMIC DNA]</scope>
    <source>
        <strain evidence="1 2">NEAU-LLC</strain>
    </source>
</reference>
<name>A0ABR8NT79_9MICO</name>
<comment type="caution">
    <text evidence="1">The sequence shown here is derived from an EMBL/GenBank/DDBJ whole genome shotgun (WGS) entry which is preliminary data.</text>
</comment>
<proteinExistence type="predicted"/>
<dbReference type="RefSeq" id="WP_191172835.1">
    <property type="nucleotide sequence ID" value="NZ_JACXZS010000011.1"/>
</dbReference>
<protein>
    <submittedName>
        <fullName evidence="1">Uncharacterized protein</fullName>
    </submittedName>
</protein>
<sequence>MREAPGAFCRPIPETLFARVGPVYEGVTARWNEYLETLTDEQLEFANEFVARAAAFNRAQTESLRRT</sequence>
<keyword evidence="2" id="KW-1185">Reference proteome</keyword>
<gene>
    <name evidence="1" type="ORF">IF188_16155</name>
</gene>
<evidence type="ECO:0000313" key="1">
    <source>
        <dbReference type="EMBL" id="MBD3943228.1"/>
    </source>
</evidence>
<evidence type="ECO:0000313" key="2">
    <source>
        <dbReference type="Proteomes" id="UP000598426"/>
    </source>
</evidence>
<organism evidence="1 2">
    <name type="scientific">Microbacterium helvum</name>
    <dbReference type="NCBI Taxonomy" id="2773713"/>
    <lineage>
        <taxon>Bacteria</taxon>
        <taxon>Bacillati</taxon>
        <taxon>Actinomycetota</taxon>
        <taxon>Actinomycetes</taxon>
        <taxon>Micrococcales</taxon>
        <taxon>Microbacteriaceae</taxon>
        <taxon>Microbacterium</taxon>
    </lineage>
</organism>
<dbReference type="Proteomes" id="UP000598426">
    <property type="component" value="Unassembled WGS sequence"/>
</dbReference>
<dbReference type="EMBL" id="JACXZS010000011">
    <property type="protein sequence ID" value="MBD3943228.1"/>
    <property type="molecule type" value="Genomic_DNA"/>
</dbReference>